<dbReference type="InterPro" id="IPR017853">
    <property type="entry name" value="GH"/>
</dbReference>
<sequence>MMMNLWSKSQLRFDVIITLLISTILLGSIHSASAKSAAQTVGEGIQLIQQGQVSAAKARLSGIPEPYSGEALFLAARIAEFEHSWTQAMSLYRQYLSEDPFSVHQLEARAAFALLRAYRNDPLLADFLYLIQLRDQNAIAQMQQASSRLYATHPKQPLAIRGQILMAHSLLELALQPQKALELYLKIADATFSMQEDWYIQATFGAVFSALRANQTLVAKAQFEQLQAKLDSSWANRNSLLARSWQQRVNAMAFMLDLQSDKIAKSEPPFLWGVGARLLLDTPVGSNNKFAPIWQALTEKELSVQSVTLWITQESDWHWLRSDLLRGAHANGYIPMISYWFFGDKISPEYVEANRQRYLDEIKYKLIPLLRDLPQAYLILEPEFNKQGIETWEGWDPLMLEAIALIRKGAPQVKIGLGLGDWDQPGSTPSYASAQKSIEASDFVASMLMLSSYTERVHSAPDWSAWVRALRLGERLQQHFNKPWMLAYLSIASEPNWEAQQAIELQKLKDYLPMLRKLGLFALNWFSLTDEPNQQGWFSDAEQSFGLLTADYQAKASFNVYKQLVNNNSEPNTPPQILNFKVGKIPAPVLTPLTIKADFSHWAAWQIVIMQDEKAWISQGVGDSLQLNWHGQMLPEWAHSGPVTISLSLNGQLITQSQASWDGTLSSTSIINESMTLSTWQIWQREPPEKLNPLMLGKEVLGKETLGKKALGKETSGAFEIVLTNTSPEQVSSLYVGLIDSEGYLQTLSSSGYTYSQRNNIAINIPLSEFKYSWVKYENGLPIWRENPTGTISIVLQNSAQTPINFEVSKVHTLLP</sequence>
<dbReference type="AlphaFoldDB" id="A0A2T3NLE5"/>
<evidence type="ECO:0000313" key="1">
    <source>
        <dbReference type="EMBL" id="PSW16272.1"/>
    </source>
</evidence>
<comment type="caution">
    <text evidence="1">The sequence shown here is derived from an EMBL/GenBank/DDBJ whole genome shotgun (WGS) entry which is preliminary data.</text>
</comment>
<gene>
    <name evidence="1" type="ORF">C9J01_04530</name>
</gene>
<dbReference type="RefSeq" id="WP_107296895.1">
    <property type="nucleotide sequence ID" value="NZ_PYMB01000001.1"/>
</dbReference>
<proteinExistence type="predicted"/>
<protein>
    <submittedName>
        <fullName evidence="1">Uncharacterized protein</fullName>
    </submittedName>
</protein>
<dbReference type="SUPFAM" id="SSF51445">
    <property type="entry name" value="(Trans)glycosidases"/>
    <property type="match status" value="1"/>
</dbReference>
<evidence type="ECO:0000313" key="2">
    <source>
        <dbReference type="Proteomes" id="UP000241346"/>
    </source>
</evidence>
<dbReference type="EMBL" id="PYMB01000001">
    <property type="protein sequence ID" value="PSW16272.1"/>
    <property type="molecule type" value="Genomic_DNA"/>
</dbReference>
<dbReference type="OrthoDB" id="6395589at2"/>
<dbReference type="Proteomes" id="UP000241346">
    <property type="component" value="Unassembled WGS sequence"/>
</dbReference>
<dbReference type="Gene3D" id="3.20.20.80">
    <property type="entry name" value="Glycosidases"/>
    <property type="match status" value="1"/>
</dbReference>
<accession>A0A2T3NLE5</accession>
<organism evidence="1 2">
    <name type="scientific">Photobacterium rosenbergii</name>
    <dbReference type="NCBI Taxonomy" id="294936"/>
    <lineage>
        <taxon>Bacteria</taxon>
        <taxon>Pseudomonadati</taxon>
        <taxon>Pseudomonadota</taxon>
        <taxon>Gammaproteobacteria</taxon>
        <taxon>Vibrionales</taxon>
        <taxon>Vibrionaceae</taxon>
        <taxon>Photobacterium</taxon>
    </lineage>
</organism>
<name>A0A2T3NLE5_9GAMM</name>
<reference evidence="1 2" key="1">
    <citation type="submission" date="2018-03" db="EMBL/GenBank/DDBJ databases">
        <title>Whole genome sequencing of Histamine producing bacteria.</title>
        <authorList>
            <person name="Butler K."/>
        </authorList>
    </citation>
    <scope>NUCLEOTIDE SEQUENCE [LARGE SCALE GENOMIC DNA]</scope>
    <source>
        <strain evidence="1 2">DSM 19138</strain>
    </source>
</reference>